<protein>
    <submittedName>
        <fullName evidence="7">Zinc finger BED domain-containing protein 4-like</fullName>
    </submittedName>
</protein>
<evidence type="ECO:0000313" key="6">
    <source>
        <dbReference type="Proteomes" id="UP001652625"/>
    </source>
</evidence>
<keyword evidence="3" id="KW-0863">Zinc-finger</keyword>
<dbReference type="GeneID" id="136086799"/>
<evidence type="ECO:0000256" key="2">
    <source>
        <dbReference type="ARBA" id="ARBA00022723"/>
    </source>
</evidence>
<dbReference type="Proteomes" id="UP001652625">
    <property type="component" value="Chromosome 11"/>
</dbReference>
<evidence type="ECO:0000256" key="3">
    <source>
        <dbReference type="ARBA" id="ARBA00022771"/>
    </source>
</evidence>
<name>A0ABM4CTU6_HYDVU</name>
<dbReference type="PANTHER" id="PTHR46481">
    <property type="entry name" value="ZINC FINGER BED DOMAIN-CONTAINING PROTEIN 4"/>
    <property type="match status" value="1"/>
</dbReference>
<proteinExistence type="predicted"/>
<keyword evidence="4" id="KW-0862">Zinc</keyword>
<dbReference type="RefSeq" id="XP_065665361.1">
    <property type="nucleotide sequence ID" value="XM_065809289.1"/>
</dbReference>
<dbReference type="PANTHER" id="PTHR46481:SF10">
    <property type="entry name" value="ZINC FINGER BED DOMAIN-CONTAINING PROTEIN 39"/>
    <property type="match status" value="1"/>
</dbReference>
<reference evidence="7" key="1">
    <citation type="submission" date="2025-08" db="UniProtKB">
        <authorList>
            <consortium name="RefSeq"/>
        </authorList>
    </citation>
    <scope>IDENTIFICATION</scope>
</reference>
<sequence length="293" mass="33448">MPSRKHMTKTVVSLVYEKMKIQIMNDVAKADFLSFTTDGWTTHHNIISTYSLTAHWINSEFNSMIAVLQLKKMTGSHTGVKISKFLKGSLNEWKISTNKVYFVLSDNAANMKLAIKEAGLEKNSLSYVIHTLQLCINDKLFKQQTIVNDLIAKARKIGTHFHHSLPSMDMLHEIQDVVTRWNSTFYMLERNQKCNASKLTEDQWLLAETLILVLKHFVAATLEMNENRASVSQIVPFIVSMEAYLAYASEKTGFSAINKNLNIPTVLDPRFKLSYVISDEEKETIKTNILEPK</sequence>
<organism evidence="6 7">
    <name type="scientific">Hydra vulgaris</name>
    <name type="common">Hydra</name>
    <name type="synonym">Hydra attenuata</name>
    <dbReference type="NCBI Taxonomy" id="6087"/>
    <lineage>
        <taxon>Eukaryota</taxon>
        <taxon>Metazoa</taxon>
        <taxon>Cnidaria</taxon>
        <taxon>Hydrozoa</taxon>
        <taxon>Hydroidolina</taxon>
        <taxon>Anthoathecata</taxon>
        <taxon>Aplanulata</taxon>
        <taxon>Hydridae</taxon>
        <taxon>Hydra</taxon>
    </lineage>
</organism>
<dbReference type="SUPFAM" id="SSF53098">
    <property type="entry name" value="Ribonuclease H-like"/>
    <property type="match status" value="1"/>
</dbReference>
<keyword evidence="5" id="KW-0539">Nucleus</keyword>
<dbReference type="InterPro" id="IPR052035">
    <property type="entry name" value="ZnF_BED_domain_contain"/>
</dbReference>
<accession>A0ABM4CTU6</accession>
<evidence type="ECO:0000313" key="7">
    <source>
        <dbReference type="RefSeq" id="XP_065665361.1"/>
    </source>
</evidence>
<gene>
    <name evidence="7" type="primary">LOC136086799</name>
</gene>
<keyword evidence="6" id="KW-1185">Reference proteome</keyword>
<keyword evidence="2" id="KW-0479">Metal-binding</keyword>
<evidence type="ECO:0000256" key="5">
    <source>
        <dbReference type="ARBA" id="ARBA00023242"/>
    </source>
</evidence>
<dbReference type="InterPro" id="IPR012337">
    <property type="entry name" value="RNaseH-like_sf"/>
</dbReference>
<evidence type="ECO:0000256" key="1">
    <source>
        <dbReference type="ARBA" id="ARBA00004123"/>
    </source>
</evidence>
<evidence type="ECO:0000256" key="4">
    <source>
        <dbReference type="ARBA" id="ARBA00022833"/>
    </source>
</evidence>
<comment type="subcellular location">
    <subcellularLocation>
        <location evidence="1">Nucleus</location>
    </subcellularLocation>
</comment>